<dbReference type="PANTHER" id="PTHR34388">
    <property type="entry name" value="DNA POLYMERASE III SUBUNIT DELTA"/>
    <property type="match status" value="1"/>
</dbReference>
<accession>A0AA46BMR0</accession>
<evidence type="ECO:0000256" key="3">
    <source>
        <dbReference type="ARBA" id="ARBA00022695"/>
    </source>
</evidence>
<dbReference type="GO" id="GO:0003677">
    <property type="term" value="F:DNA binding"/>
    <property type="evidence" value="ECO:0007669"/>
    <property type="project" value="InterPro"/>
</dbReference>
<dbReference type="InterPro" id="IPR005790">
    <property type="entry name" value="DNA_polIII_delta"/>
</dbReference>
<dbReference type="SUPFAM" id="SSF48019">
    <property type="entry name" value="post-AAA+ oligomerization domain-like"/>
    <property type="match status" value="1"/>
</dbReference>
<dbReference type="AlphaFoldDB" id="A0AA46BMR0"/>
<dbReference type="GO" id="GO:0006261">
    <property type="term" value="P:DNA-templated DNA replication"/>
    <property type="evidence" value="ECO:0007669"/>
    <property type="project" value="TreeGrafter"/>
</dbReference>
<sequence>MTAQRAGRRRAPEPSSGFGGFDDDATIADTPSGGVPPLVLVTGPERVLAQRALDATAIALRATDPQVDIVRFDAEGYETGSIAMAASPSLFGGSTGIFVRGLEAANDALIEDLVRYLSAPEETVTLTVWHRSGNRGKKVLDMMKKAGARVLAAPAIKSDRDKSEFVSSEFRRAGRRIAPDAVKTLVEAVGKSVDELASACSQLIADTTGTINTGTVETYYGGRVEANGFKVADAALAGNTAEALALVRHALAVGTDPVPIVAALAVQVRQLIKVTGVPSGPAGQVAGALGMAPWQVDRARRTARGWSEDGLAVAVEAIAAADFAVKGGGRDPQFAVERCVLQVARARHAHTGRGRGR</sequence>
<dbReference type="RefSeq" id="WP_115030116.1">
    <property type="nucleotide sequence ID" value="NZ_UFYA01000001.1"/>
</dbReference>
<keyword evidence="3" id="KW-0548">Nucleotidyltransferase</keyword>
<dbReference type="InterPro" id="IPR048466">
    <property type="entry name" value="DNA_pol3_delta-like_C"/>
</dbReference>
<comment type="caution">
    <text evidence="10">The sequence shown here is derived from an EMBL/GenBank/DDBJ whole genome shotgun (WGS) entry which is preliminary data.</text>
</comment>
<evidence type="ECO:0000259" key="9">
    <source>
        <dbReference type="Pfam" id="PF21694"/>
    </source>
</evidence>
<feature type="region of interest" description="Disordered" evidence="8">
    <location>
        <begin position="1"/>
        <end position="27"/>
    </location>
</feature>
<keyword evidence="4" id="KW-0235">DNA replication</keyword>
<keyword evidence="2" id="KW-0808">Transferase</keyword>
<evidence type="ECO:0000313" key="10">
    <source>
        <dbReference type="EMBL" id="STD07798.1"/>
    </source>
</evidence>
<protein>
    <recommendedName>
        <fullName evidence="1">DNA-directed DNA polymerase</fullName>
        <ecNumber evidence="1">2.7.7.7</ecNumber>
    </recommendedName>
</protein>
<dbReference type="Gene3D" id="3.40.50.300">
    <property type="entry name" value="P-loop containing nucleotide triphosphate hydrolases"/>
    <property type="match status" value="1"/>
</dbReference>
<dbReference type="Gene3D" id="1.20.272.10">
    <property type="match status" value="1"/>
</dbReference>
<proteinExistence type="inferred from homology"/>
<evidence type="ECO:0000256" key="6">
    <source>
        <dbReference type="ARBA" id="ARBA00034754"/>
    </source>
</evidence>
<comment type="catalytic activity">
    <reaction evidence="7">
        <text>DNA(n) + a 2'-deoxyribonucleoside 5'-triphosphate = DNA(n+1) + diphosphate</text>
        <dbReference type="Rhea" id="RHEA:22508"/>
        <dbReference type="Rhea" id="RHEA-COMP:17339"/>
        <dbReference type="Rhea" id="RHEA-COMP:17340"/>
        <dbReference type="ChEBI" id="CHEBI:33019"/>
        <dbReference type="ChEBI" id="CHEBI:61560"/>
        <dbReference type="ChEBI" id="CHEBI:173112"/>
        <dbReference type="EC" id="2.7.7.7"/>
    </reaction>
</comment>
<organism evidence="10 11">
    <name type="scientific">Dermatophilus congolensis</name>
    <dbReference type="NCBI Taxonomy" id="1863"/>
    <lineage>
        <taxon>Bacteria</taxon>
        <taxon>Bacillati</taxon>
        <taxon>Actinomycetota</taxon>
        <taxon>Actinomycetes</taxon>
        <taxon>Micrococcales</taxon>
        <taxon>Dermatophilaceae</taxon>
        <taxon>Dermatophilus</taxon>
    </lineage>
</organism>
<evidence type="ECO:0000256" key="2">
    <source>
        <dbReference type="ARBA" id="ARBA00022679"/>
    </source>
</evidence>
<dbReference type="EMBL" id="UFYA01000001">
    <property type="protein sequence ID" value="STD07798.1"/>
    <property type="molecule type" value="Genomic_DNA"/>
</dbReference>
<keyword evidence="5" id="KW-0239">DNA-directed DNA polymerase</keyword>
<dbReference type="InterPro" id="IPR027417">
    <property type="entry name" value="P-loop_NTPase"/>
</dbReference>
<evidence type="ECO:0000256" key="5">
    <source>
        <dbReference type="ARBA" id="ARBA00022932"/>
    </source>
</evidence>
<dbReference type="InterPro" id="IPR008921">
    <property type="entry name" value="DNA_pol3_clamp-load_cplx_C"/>
</dbReference>
<evidence type="ECO:0000256" key="7">
    <source>
        <dbReference type="ARBA" id="ARBA00049244"/>
    </source>
</evidence>
<dbReference type="GO" id="GO:0003887">
    <property type="term" value="F:DNA-directed DNA polymerase activity"/>
    <property type="evidence" value="ECO:0007669"/>
    <property type="project" value="UniProtKB-KW"/>
</dbReference>
<evidence type="ECO:0000256" key="8">
    <source>
        <dbReference type="SAM" id="MobiDB-lite"/>
    </source>
</evidence>
<dbReference type="Proteomes" id="UP000254118">
    <property type="component" value="Unassembled WGS sequence"/>
</dbReference>
<comment type="similarity">
    <text evidence="6">Belongs to the DNA polymerase HolA subunit family.</text>
</comment>
<feature type="domain" description="DNA polymerase III delta subunit-like C-terminal" evidence="9">
    <location>
        <begin position="225"/>
        <end position="342"/>
    </location>
</feature>
<name>A0AA46BMR0_9MICO</name>
<reference evidence="10 11" key="1">
    <citation type="submission" date="2018-06" db="EMBL/GenBank/DDBJ databases">
        <authorList>
            <consortium name="Pathogen Informatics"/>
            <person name="Doyle S."/>
        </authorList>
    </citation>
    <scope>NUCLEOTIDE SEQUENCE [LARGE SCALE GENOMIC DNA]</scope>
    <source>
        <strain evidence="10 11">NCTC7915</strain>
    </source>
</reference>
<dbReference type="EC" id="2.7.7.7" evidence="1"/>
<evidence type="ECO:0000256" key="1">
    <source>
        <dbReference type="ARBA" id="ARBA00012417"/>
    </source>
</evidence>
<evidence type="ECO:0000256" key="4">
    <source>
        <dbReference type="ARBA" id="ARBA00022705"/>
    </source>
</evidence>
<dbReference type="NCBIfam" id="TIGR01128">
    <property type="entry name" value="holA"/>
    <property type="match status" value="1"/>
</dbReference>
<gene>
    <name evidence="10" type="ORF">NCTC7915_00859</name>
</gene>
<dbReference type="Pfam" id="PF21694">
    <property type="entry name" value="DNA_pol3_delta_C"/>
    <property type="match status" value="1"/>
</dbReference>
<evidence type="ECO:0000313" key="11">
    <source>
        <dbReference type="Proteomes" id="UP000254118"/>
    </source>
</evidence>
<dbReference type="PANTHER" id="PTHR34388:SF1">
    <property type="entry name" value="DNA POLYMERASE III SUBUNIT DELTA"/>
    <property type="match status" value="1"/>
</dbReference>
<dbReference type="GO" id="GO:0009360">
    <property type="term" value="C:DNA polymerase III complex"/>
    <property type="evidence" value="ECO:0007669"/>
    <property type="project" value="TreeGrafter"/>
</dbReference>